<keyword evidence="1" id="KW-0812">Transmembrane</keyword>
<feature type="transmembrane region" description="Helical" evidence="1">
    <location>
        <begin position="336"/>
        <end position="356"/>
    </location>
</feature>
<keyword evidence="1" id="KW-0472">Membrane</keyword>
<comment type="caution">
    <text evidence="2">The sequence shown here is derived from an EMBL/GenBank/DDBJ whole genome shotgun (WGS) entry which is preliminary data.</text>
</comment>
<gene>
    <name evidence="2" type="ORF">ACFO5T_11615</name>
</gene>
<organism evidence="2 3">
    <name type="scientific">Dokdonia genika</name>
    <dbReference type="NCBI Taxonomy" id="308113"/>
    <lineage>
        <taxon>Bacteria</taxon>
        <taxon>Pseudomonadati</taxon>
        <taxon>Bacteroidota</taxon>
        <taxon>Flavobacteriia</taxon>
        <taxon>Flavobacteriales</taxon>
        <taxon>Flavobacteriaceae</taxon>
        <taxon>Dokdonia</taxon>
    </lineage>
</organism>
<dbReference type="RefSeq" id="WP_380034555.1">
    <property type="nucleotide sequence ID" value="NZ_JBHSHB010000023.1"/>
</dbReference>
<evidence type="ECO:0000313" key="3">
    <source>
        <dbReference type="Proteomes" id="UP001595878"/>
    </source>
</evidence>
<accession>A0ABV9LDB4</accession>
<sequence>MKKFIIRCLGALLFSLLFYGQNLGVNMLLFSIIVVLAVIIIRPETKSNKSFLLSATLYIISSIFVFTVNSFLAISSCILAFIVFAGSISGLKNAVYIQWLNGLYQSTLGFLHQKINPSKKVPNLESSYNYKFIFLTTTIVITLVVIFISLYGKANPILGEWVNAINLDFINFNWILITWMGYYLITNLTSKAELDIITTIDRDASTFLIPKAISKLNVGKVHQENILGTVLLGALNTLIIIFITTDVWYVLNDPLANAVTLSTTVHDGVSALITSIVIAITTILILFRGDLNFYKKNKNLKRLTYLWIALNILIILLTAYKNYLYSSGFGLTYKRIGVFIYLALCISGMITTSFKIFNKQNLLFMLKANTRVAFILLILISSFSWDRTITTYNLSKVESPDINYLLSIGNSNGDLLYAFAKAHPEKIMNRSSIKNNYKQWQTSLSEETWQSATLVGILNTNSRPYKNQTKYK</sequence>
<dbReference type="Pfam" id="PF13687">
    <property type="entry name" value="DUF4153"/>
    <property type="match status" value="1"/>
</dbReference>
<dbReference type="EMBL" id="JBHSHB010000023">
    <property type="protein sequence ID" value="MFC4691080.1"/>
    <property type="molecule type" value="Genomic_DNA"/>
</dbReference>
<reference evidence="3" key="1">
    <citation type="journal article" date="2019" name="Int. J. Syst. Evol. Microbiol.">
        <title>The Global Catalogue of Microorganisms (GCM) 10K type strain sequencing project: providing services to taxonomists for standard genome sequencing and annotation.</title>
        <authorList>
            <consortium name="The Broad Institute Genomics Platform"/>
            <consortium name="The Broad Institute Genome Sequencing Center for Infectious Disease"/>
            <person name="Wu L."/>
            <person name="Ma J."/>
        </authorList>
    </citation>
    <scope>NUCLEOTIDE SEQUENCE [LARGE SCALE GENOMIC DNA]</scope>
    <source>
        <strain evidence="3">CGMCC 4.7427</strain>
    </source>
</reference>
<feature type="transmembrane region" description="Helical" evidence="1">
    <location>
        <begin position="132"/>
        <end position="152"/>
    </location>
</feature>
<dbReference type="InterPro" id="IPR025291">
    <property type="entry name" value="DUF4153"/>
</dbReference>
<evidence type="ECO:0000313" key="2">
    <source>
        <dbReference type="EMBL" id="MFC4691080.1"/>
    </source>
</evidence>
<feature type="transmembrane region" description="Helical" evidence="1">
    <location>
        <begin position="303"/>
        <end position="324"/>
    </location>
</feature>
<dbReference type="Proteomes" id="UP001595878">
    <property type="component" value="Unassembled WGS sequence"/>
</dbReference>
<feature type="transmembrane region" description="Helical" evidence="1">
    <location>
        <begin position="226"/>
        <end position="251"/>
    </location>
</feature>
<evidence type="ECO:0000256" key="1">
    <source>
        <dbReference type="SAM" id="Phobius"/>
    </source>
</evidence>
<protein>
    <submittedName>
        <fullName evidence="2">DUF4153 domain-containing protein</fullName>
    </submittedName>
</protein>
<feature type="transmembrane region" description="Helical" evidence="1">
    <location>
        <begin position="27"/>
        <end position="43"/>
    </location>
</feature>
<proteinExistence type="predicted"/>
<feature type="transmembrane region" description="Helical" evidence="1">
    <location>
        <begin position="55"/>
        <end position="88"/>
    </location>
</feature>
<feature type="transmembrane region" description="Helical" evidence="1">
    <location>
        <begin position="271"/>
        <end position="291"/>
    </location>
</feature>
<keyword evidence="3" id="KW-1185">Reference proteome</keyword>
<keyword evidence="1" id="KW-1133">Transmembrane helix</keyword>
<name>A0ABV9LDB4_9FLAO</name>